<dbReference type="InterPro" id="IPR002641">
    <property type="entry name" value="PNPLA_dom"/>
</dbReference>
<dbReference type="InterPro" id="IPR045943">
    <property type="entry name" value="DUF6363"/>
</dbReference>
<evidence type="ECO:0000313" key="7">
    <source>
        <dbReference type="Proteomes" id="UP000197092"/>
    </source>
</evidence>
<evidence type="ECO:0000256" key="4">
    <source>
        <dbReference type="PROSITE-ProRule" id="PRU01161"/>
    </source>
</evidence>
<accession>A0AAN1FL92</accession>
<dbReference type="Pfam" id="PF01734">
    <property type="entry name" value="Patatin"/>
    <property type="match status" value="1"/>
</dbReference>
<feature type="active site" description="Nucleophile" evidence="4">
    <location>
        <position position="43"/>
    </location>
</feature>
<feature type="domain" description="PNPLA" evidence="5">
    <location>
        <begin position="9"/>
        <end position="175"/>
    </location>
</feature>
<evidence type="ECO:0000259" key="5">
    <source>
        <dbReference type="PROSITE" id="PS51635"/>
    </source>
</evidence>
<feature type="active site" description="Proton acceptor" evidence="4">
    <location>
        <position position="162"/>
    </location>
</feature>
<dbReference type="Pfam" id="PF19890">
    <property type="entry name" value="DUF6363"/>
    <property type="match status" value="1"/>
</dbReference>
<keyword evidence="2 4" id="KW-0442">Lipid degradation</keyword>
<keyword evidence="3 4" id="KW-0443">Lipid metabolism</keyword>
<dbReference type="PROSITE" id="PS51635">
    <property type="entry name" value="PNPLA"/>
    <property type="match status" value="1"/>
</dbReference>
<dbReference type="Gene3D" id="3.40.1090.10">
    <property type="entry name" value="Cytosolic phospholipase A2 catalytic domain"/>
    <property type="match status" value="2"/>
</dbReference>
<dbReference type="RefSeq" id="WP_088878590.1">
    <property type="nucleotide sequence ID" value="NZ_CP018309.1"/>
</dbReference>
<dbReference type="PANTHER" id="PTHR14226:SF25">
    <property type="entry name" value="PHOSPHOESTERASE"/>
    <property type="match status" value="1"/>
</dbReference>
<proteinExistence type="predicted"/>
<evidence type="ECO:0000256" key="2">
    <source>
        <dbReference type="ARBA" id="ARBA00022963"/>
    </source>
</evidence>
<dbReference type="EMBL" id="CP018309">
    <property type="protein sequence ID" value="ASI92696.1"/>
    <property type="molecule type" value="Genomic_DNA"/>
</dbReference>
<gene>
    <name evidence="6" type="ORF">BSZ05_23265</name>
</gene>
<evidence type="ECO:0000256" key="1">
    <source>
        <dbReference type="ARBA" id="ARBA00022801"/>
    </source>
</evidence>
<protein>
    <submittedName>
        <fullName evidence="6">Patatin family protein</fullName>
    </submittedName>
</protein>
<reference evidence="7" key="1">
    <citation type="submission" date="2016-12" db="EMBL/GenBank/DDBJ databases">
        <title>Comparative genomic analysis reveals the diversity, evolution, and environmental adaptation strategies of the genus Vibrio.</title>
        <authorList>
            <person name="Lin H."/>
            <person name="Wang X."/>
            <person name="Zhang X.-H."/>
        </authorList>
    </citation>
    <scope>NUCLEOTIDE SEQUENCE [LARGE SCALE GENOMIC DNA]</scope>
    <source>
        <strain evidence="7">QT6D1</strain>
    </source>
</reference>
<feature type="short sequence motif" description="GXSXG" evidence="4">
    <location>
        <begin position="41"/>
        <end position="45"/>
    </location>
</feature>
<dbReference type="SUPFAM" id="SSF52151">
    <property type="entry name" value="FabD/lysophospholipase-like"/>
    <property type="match status" value="1"/>
</dbReference>
<dbReference type="InterPro" id="IPR050301">
    <property type="entry name" value="NTE"/>
</dbReference>
<dbReference type="KEGG" id="vsh:BSZ05_23265"/>
<organism evidence="6 7">
    <name type="scientific">Vibrio mediterranei</name>
    <dbReference type="NCBI Taxonomy" id="689"/>
    <lineage>
        <taxon>Bacteria</taxon>
        <taxon>Pseudomonadati</taxon>
        <taxon>Pseudomonadota</taxon>
        <taxon>Gammaproteobacteria</taxon>
        <taxon>Vibrionales</taxon>
        <taxon>Vibrionaceae</taxon>
        <taxon>Vibrio</taxon>
    </lineage>
</organism>
<sequence length="293" mass="32709">MLQKTKHALVVEGGAMRGIFAAGVLDGFIDHNYNPFDFCIGVSAGATNIASWLSNQRGRTYTIIADYSCRPDFINFHNFAKGGHWLDLDWLWDHIAIHYPYDMQAFNEQPIPFHIVTTDINTGAPVYTLGSQSNLEMILKASCSVPVAYRTPIDIDGRKMIDGGVGDSIPVIEAYKRGAKVITVVLSQKQGYVKRPPKAPWLLRRFMKNTPLLAEAMINRADQYNQAMAFINNPPPDCTIHVITPEDSFSVGRLTTNKDKLEAGYQMGLRAANKVVQQATERVLSCDHHLTNR</sequence>
<dbReference type="GO" id="GO:0016042">
    <property type="term" value="P:lipid catabolic process"/>
    <property type="evidence" value="ECO:0007669"/>
    <property type="project" value="UniProtKB-UniRule"/>
</dbReference>
<feature type="short sequence motif" description="DGA/G" evidence="4">
    <location>
        <begin position="162"/>
        <end position="164"/>
    </location>
</feature>
<name>A0AAN1FL92_9VIBR</name>
<dbReference type="CDD" id="cd07208">
    <property type="entry name" value="Pat_hypo_Ecoli_yjju_like"/>
    <property type="match status" value="1"/>
</dbReference>
<keyword evidence="1 4" id="KW-0378">Hydrolase</keyword>
<comment type="caution">
    <text evidence="4">Lacks conserved residue(s) required for the propagation of feature annotation.</text>
</comment>
<evidence type="ECO:0000256" key="3">
    <source>
        <dbReference type="ARBA" id="ARBA00023098"/>
    </source>
</evidence>
<dbReference type="InterPro" id="IPR016035">
    <property type="entry name" value="Acyl_Trfase/lysoPLipase"/>
</dbReference>
<dbReference type="InterPro" id="IPR037483">
    <property type="entry name" value="YjjU-like"/>
</dbReference>
<evidence type="ECO:0000313" key="6">
    <source>
        <dbReference type="EMBL" id="ASI92696.1"/>
    </source>
</evidence>
<dbReference type="PANTHER" id="PTHR14226">
    <property type="entry name" value="NEUROPATHY TARGET ESTERASE/SWISS CHEESE D.MELANOGASTER"/>
    <property type="match status" value="1"/>
</dbReference>
<dbReference type="Proteomes" id="UP000197092">
    <property type="component" value="Chromosome 2"/>
</dbReference>
<dbReference type="AlphaFoldDB" id="A0AAN1FL92"/>
<dbReference type="GO" id="GO:0016787">
    <property type="term" value="F:hydrolase activity"/>
    <property type="evidence" value="ECO:0007669"/>
    <property type="project" value="UniProtKB-UniRule"/>
</dbReference>